<evidence type="ECO:0000259" key="1">
    <source>
        <dbReference type="Pfam" id="PF03551"/>
    </source>
</evidence>
<dbReference type="Proteomes" id="UP000219453">
    <property type="component" value="Unassembled WGS sequence"/>
</dbReference>
<dbReference type="SUPFAM" id="SSF46785">
    <property type="entry name" value="Winged helix' DNA-binding domain"/>
    <property type="match status" value="1"/>
</dbReference>
<keyword evidence="3" id="KW-1185">Reference proteome</keyword>
<protein>
    <submittedName>
        <fullName evidence="2">Transcriptional regulator, PadR family</fullName>
    </submittedName>
</protein>
<dbReference type="InterPro" id="IPR036390">
    <property type="entry name" value="WH_DNA-bd_sf"/>
</dbReference>
<evidence type="ECO:0000313" key="3">
    <source>
        <dbReference type="Proteomes" id="UP000219453"/>
    </source>
</evidence>
<reference evidence="2 3" key="1">
    <citation type="submission" date="2017-09" db="EMBL/GenBank/DDBJ databases">
        <authorList>
            <person name="Ehlers B."/>
            <person name="Leendertz F.H."/>
        </authorList>
    </citation>
    <scope>NUCLEOTIDE SEQUENCE [LARGE SCALE GENOMIC DNA]</scope>
    <source>
        <strain evidence="2 3">DSM 27208</strain>
    </source>
</reference>
<proteinExistence type="predicted"/>
<dbReference type="Gene3D" id="1.10.10.10">
    <property type="entry name" value="Winged helix-like DNA-binding domain superfamily/Winged helix DNA-binding domain"/>
    <property type="match status" value="1"/>
</dbReference>
<dbReference type="EMBL" id="OBEJ01000001">
    <property type="protein sequence ID" value="SNZ04514.1"/>
    <property type="molecule type" value="Genomic_DNA"/>
</dbReference>
<organism evidence="2 3">
    <name type="scientific">Natronoarchaeum philippinense</name>
    <dbReference type="NCBI Taxonomy" id="558529"/>
    <lineage>
        <taxon>Archaea</taxon>
        <taxon>Methanobacteriati</taxon>
        <taxon>Methanobacteriota</taxon>
        <taxon>Stenosarchaea group</taxon>
        <taxon>Halobacteria</taxon>
        <taxon>Halobacteriales</taxon>
        <taxon>Natronoarchaeaceae</taxon>
    </lineage>
</organism>
<name>A0A285N4W0_NATPI</name>
<dbReference type="Pfam" id="PF03551">
    <property type="entry name" value="PadR"/>
    <property type="match status" value="1"/>
</dbReference>
<gene>
    <name evidence="2" type="ORF">SAMN06269185_0587</name>
</gene>
<dbReference type="InterPro" id="IPR036388">
    <property type="entry name" value="WH-like_DNA-bd_sf"/>
</dbReference>
<accession>A0A285N4W0</accession>
<dbReference type="AlphaFoldDB" id="A0A285N4W0"/>
<sequence length="103" mass="12106">MWGNAMHDLTGFQRDLLYVIAGQDNPHGLAIKEELEDYYESEIHHGRLYPNLDALVDKGLVEKGELDRRTNYYALTQRGHRELEARREWEEDYLDAEEAELSL</sequence>
<dbReference type="InterPro" id="IPR005149">
    <property type="entry name" value="Tscrpt_reg_PadR_N"/>
</dbReference>
<evidence type="ECO:0000313" key="2">
    <source>
        <dbReference type="EMBL" id="SNZ04514.1"/>
    </source>
</evidence>
<feature type="domain" description="Transcription regulator PadR N-terminal" evidence="1">
    <location>
        <begin position="16"/>
        <end position="84"/>
    </location>
</feature>